<evidence type="ECO:0000313" key="2">
    <source>
        <dbReference type="EMBL" id="MPD01674.1"/>
    </source>
</evidence>
<proteinExistence type="predicted"/>
<feature type="region of interest" description="Disordered" evidence="1">
    <location>
        <begin position="1"/>
        <end position="60"/>
    </location>
</feature>
<evidence type="ECO:0000313" key="3">
    <source>
        <dbReference type="Proteomes" id="UP000324222"/>
    </source>
</evidence>
<dbReference type="AlphaFoldDB" id="A0A5B7K545"/>
<gene>
    <name evidence="2" type="ORF">E2C01_097212</name>
</gene>
<dbReference type="Proteomes" id="UP000324222">
    <property type="component" value="Unassembled WGS sequence"/>
</dbReference>
<organism evidence="2 3">
    <name type="scientific">Portunus trituberculatus</name>
    <name type="common">Swimming crab</name>
    <name type="synonym">Neptunus trituberculatus</name>
    <dbReference type="NCBI Taxonomy" id="210409"/>
    <lineage>
        <taxon>Eukaryota</taxon>
        <taxon>Metazoa</taxon>
        <taxon>Ecdysozoa</taxon>
        <taxon>Arthropoda</taxon>
        <taxon>Crustacea</taxon>
        <taxon>Multicrustacea</taxon>
        <taxon>Malacostraca</taxon>
        <taxon>Eumalacostraca</taxon>
        <taxon>Eucarida</taxon>
        <taxon>Decapoda</taxon>
        <taxon>Pleocyemata</taxon>
        <taxon>Brachyura</taxon>
        <taxon>Eubrachyura</taxon>
        <taxon>Portunoidea</taxon>
        <taxon>Portunidae</taxon>
        <taxon>Portuninae</taxon>
        <taxon>Portunus</taxon>
    </lineage>
</organism>
<keyword evidence="3" id="KW-1185">Reference proteome</keyword>
<evidence type="ECO:0000256" key="1">
    <source>
        <dbReference type="SAM" id="MobiDB-lite"/>
    </source>
</evidence>
<name>A0A5B7K545_PORTR</name>
<sequence length="60" mass="6766">MASCRRWSGRGNWRPTRVSGGGVLGSEGKHSPHGRRDDQQPPRPAYLTSDRDHRRKAATR</sequence>
<comment type="caution">
    <text evidence="2">The sequence shown here is derived from an EMBL/GenBank/DDBJ whole genome shotgun (WGS) entry which is preliminary data.</text>
</comment>
<dbReference type="EMBL" id="VSRR010128127">
    <property type="protein sequence ID" value="MPD01674.1"/>
    <property type="molecule type" value="Genomic_DNA"/>
</dbReference>
<feature type="compositionally biased region" description="Basic and acidic residues" evidence="1">
    <location>
        <begin position="27"/>
        <end position="40"/>
    </location>
</feature>
<accession>A0A5B7K545</accession>
<protein>
    <submittedName>
        <fullName evidence="2">Uncharacterized protein</fullName>
    </submittedName>
</protein>
<reference evidence="2 3" key="1">
    <citation type="submission" date="2019-05" db="EMBL/GenBank/DDBJ databases">
        <title>Another draft genome of Portunus trituberculatus and its Hox gene families provides insights of decapod evolution.</title>
        <authorList>
            <person name="Jeong J.-H."/>
            <person name="Song I."/>
            <person name="Kim S."/>
            <person name="Choi T."/>
            <person name="Kim D."/>
            <person name="Ryu S."/>
            <person name="Kim W."/>
        </authorList>
    </citation>
    <scope>NUCLEOTIDE SEQUENCE [LARGE SCALE GENOMIC DNA]</scope>
    <source>
        <tissue evidence="2">Muscle</tissue>
    </source>
</reference>